<reference evidence="2" key="1">
    <citation type="journal article" date="2023" name="Front. Plant Sci.">
        <title>Chromosomal-level genome assembly of Melastoma candidum provides insights into trichome evolution.</title>
        <authorList>
            <person name="Zhong Y."/>
            <person name="Wu W."/>
            <person name="Sun C."/>
            <person name="Zou P."/>
            <person name="Liu Y."/>
            <person name="Dai S."/>
            <person name="Zhou R."/>
        </authorList>
    </citation>
    <scope>NUCLEOTIDE SEQUENCE [LARGE SCALE GENOMIC DNA]</scope>
</reference>
<organism evidence="1 2">
    <name type="scientific">Melastoma candidum</name>
    <dbReference type="NCBI Taxonomy" id="119954"/>
    <lineage>
        <taxon>Eukaryota</taxon>
        <taxon>Viridiplantae</taxon>
        <taxon>Streptophyta</taxon>
        <taxon>Embryophyta</taxon>
        <taxon>Tracheophyta</taxon>
        <taxon>Spermatophyta</taxon>
        <taxon>Magnoliopsida</taxon>
        <taxon>eudicotyledons</taxon>
        <taxon>Gunneridae</taxon>
        <taxon>Pentapetalae</taxon>
        <taxon>rosids</taxon>
        <taxon>malvids</taxon>
        <taxon>Myrtales</taxon>
        <taxon>Melastomataceae</taxon>
        <taxon>Melastomatoideae</taxon>
        <taxon>Melastomateae</taxon>
        <taxon>Melastoma</taxon>
    </lineage>
</organism>
<dbReference type="Proteomes" id="UP001057402">
    <property type="component" value="Chromosome 12"/>
</dbReference>
<evidence type="ECO:0000313" key="1">
    <source>
        <dbReference type="EMBL" id="KAI4303062.1"/>
    </source>
</evidence>
<gene>
    <name evidence="1" type="ORF">MLD38_038739</name>
</gene>
<name>A0ACB9L070_9MYRT</name>
<comment type="caution">
    <text evidence="1">The sequence shown here is derived from an EMBL/GenBank/DDBJ whole genome shotgun (WGS) entry which is preliminary data.</text>
</comment>
<protein>
    <submittedName>
        <fullName evidence="1">Uncharacterized protein</fullName>
    </submittedName>
</protein>
<keyword evidence="2" id="KW-1185">Reference proteome</keyword>
<accession>A0ACB9L070</accession>
<dbReference type="EMBL" id="CM042891">
    <property type="protein sequence ID" value="KAI4303062.1"/>
    <property type="molecule type" value="Genomic_DNA"/>
</dbReference>
<sequence length="82" mass="9008">MKKLSETFSKSLIDDVQRWGCMKSTLGSGQPRIHDGVRLLAQVRDTHCCLPCSCARSCPSESNGRRSSSSACLMGYWKIPGT</sequence>
<evidence type="ECO:0000313" key="2">
    <source>
        <dbReference type="Proteomes" id="UP001057402"/>
    </source>
</evidence>
<proteinExistence type="predicted"/>